<dbReference type="InterPro" id="IPR036291">
    <property type="entry name" value="NAD(P)-bd_dom_sf"/>
</dbReference>
<feature type="compositionally biased region" description="Basic and acidic residues" evidence="3">
    <location>
        <begin position="513"/>
        <end position="532"/>
    </location>
</feature>
<organism evidence="5">
    <name type="scientific">Gambierdiscus polynesiensis</name>
    <dbReference type="NCBI Taxonomy" id="439318"/>
    <lineage>
        <taxon>Eukaryota</taxon>
        <taxon>Sar</taxon>
        <taxon>Alveolata</taxon>
        <taxon>Dinophyceae</taxon>
        <taxon>Gonyaulacales</taxon>
        <taxon>Pyrocystaceae</taxon>
        <taxon>Gambierdiscus</taxon>
    </lineage>
</organism>
<protein>
    <submittedName>
        <fullName evidence="5">Type I polyketide synthase ketoyl reductase domain protein</fullName>
    </submittedName>
</protein>
<dbReference type="Pfam" id="PF08659">
    <property type="entry name" value="KR"/>
    <property type="match status" value="1"/>
</dbReference>
<feature type="domain" description="Ketoreductase" evidence="4">
    <location>
        <begin position="322"/>
        <end position="512"/>
    </location>
</feature>
<evidence type="ECO:0000259" key="4">
    <source>
        <dbReference type="SMART" id="SM00822"/>
    </source>
</evidence>
<dbReference type="Gene3D" id="3.40.50.720">
    <property type="entry name" value="NAD(P)-binding Rossmann-like Domain"/>
    <property type="match status" value="1"/>
</dbReference>
<dbReference type="GO" id="GO:0004312">
    <property type="term" value="F:fatty acid synthase activity"/>
    <property type="evidence" value="ECO:0007669"/>
    <property type="project" value="TreeGrafter"/>
</dbReference>
<evidence type="ECO:0000313" key="5">
    <source>
        <dbReference type="EMBL" id="AQS99276.1"/>
    </source>
</evidence>
<dbReference type="InterPro" id="IPR050091">
    <property type="entry name" value="PKS_NRPS_Biosynth_Enz"/>
</dbReference>
<keyword evidence="2" id="KW-0597">Phosphoprotein</keyword>
<evidence type="ECO:0000256" key="1">
    <source>
        <dbReference type="ARBA" id="ARBA00022450"/>
    </source>
</evidence>
<dbReference type="InterPro" id="IPR057326">
    <property type="entry name" value="KR_dom"/>
</dbReference>
<sequence length="652" mass="74049">MMPMPTAYVSSTAERDTANMKRKIADPNMCWPVEWFLEDVPLENKEGTSLDKQVEAWYNETISVPGLFEKFVEAPKNLQPLELPAVEVAHRENVLVFADSLEICKGILEAAPEGRKGTVKMVENCSALVQDDVAQLINEQRSGWDLVIFGYGMDAPEKNNSSGVIGQQQKTAKLYMMVLQEILRTEVTTTRIAVITRGVFTEDPAHHRRYGVQIVTGAHLFGMSNSARLEMEVRIQYIDTEWMVGAVDTSLAREGEEGKEEKKSGPPDYYKLYPRLASEIFRQQTFGHNSVRILKSGRYVLRRVPSAPYEAARRDWELPTGGTIVISGCGMLGLVMGQFLLDSAARARTNGFKLRYLSYTGQVSDENFSMWQQLKETAEELDILVDLEKCDISEPEQVDKFLDRMQGSLTGFIHTASVVRDSMLANLTWLKCDDVFKPKHYAALHLHSALDRPGRENPNLSFFWLFSHTSVYGNLGQINYSGTNSCLDALARHRAGRGRPAVSIQWGTWANPTEREPSWKTPTEKMDKRTRSEGLPTPQFSQKEAIRGFRTGLKTGLPVFSVLRYNPVTLKDSLIPSDTCLQCYDRNFQAEVTQVAKVPTLDRKHIYTVFRECQGSYQNQPDMKRLVYDAYTAGFIEEYENEWGDDFRKWKK</sequence>
<dbReference type="InterPro" id="IPR013968">
    <property type="entry name" value="PKS_KR"/>
</dbReference>
<evidence type="ECO:0000256" key="2">
    <source>
        <dbReference type="ARBA" id="ARBA00022553"/>
    </source>
</evidence>
<name>A0A1S6K865_9DINO</name>
<dbReference type="CDD" id="cd05274">
    <property type="entry name" value="KR_FAS_SDR_x"/>
    <property type="match status" value="1"/>
</dbReference>
<keyword evidence="1" id="KW-0596">Phosphopantetheine</keyword>
<feature type="region of interest" description="Disordered" evidence="3">
    <location>
        <begin position="513"/>
        <end position="536"/>
    </location>
</feature>
<dbReference type="PANTHER" id="PTHR43775">
    <property type="entry name" value="FATTY ACID SYNTHASE"/>
    <property type="match status" value="1"/>
</dbReference>
<dbReference type="PANTHER" id="PTHR43775:SF37">
    <property type="entry name" value="SI:DKEY-61P9.11"/>
    <property type="match status" value="1"/>
</dbReference>
<accession>A0A1S6K865</accession>
<dbReference type="EMBL" id="KX395858">
    <property type="protein sequence ID" value="AQS99276.1"/>
    <property type="molecule type" value="Transcribed_RNA"/>
</dbReference>
<reference evidence="5" key="1">
    <citation type="journal article" date="2017" name="J. Eukaryot. Microbiol.">
        <title>Role of Modular Polyketide Synthases in the Production of Polyether Ladder Compounds in Ciguatoxin-producing Gambierdiscus polynesiensis and G.excentricus (Dinophyceae).</title>
        <authorList>
            <person name="Kohli G.S."/>
            <person name="Campbell K."/>
            <person name="John U."/>
            <person name="Smith K.F."/>
            <person name="Fraga S."/>
            <person name="Rhodes L.L."/>
            <person name="Murray S.A."/>
        </authorList>
    </citation>
    <scope>NUCLEOTIDE SEQUENCE</scope>
    <source>
        <strain evidence="5">Contig_30929</strain>
    </source>
</reference>
<evidence type="ECO:0000256" key="3">
    <source>
        <dbReference type="SAM" id="MobiDB-lite"/>
    </source>
</evidence>
<dbReference type="AlphaFoldDB" id="A0A1S6K865"/>
<dbReference type="SUPFAM" id="SSF51735">
    <property type="entry name" value="NAD(P)-binding Rossmann-fold domains"/>
    <property type="match status" value="1"/>
</dbReference>
<dbReference type="SMART" id="SM00822">
    <property type="entry name" value="PKS_KR"/>
    <property type="match status" value="1"/>
</dbReference>
<dbReference type="GO" id="GO:0006633">
    <property type="term" value="P:fatty acid biosynthetic process"/>
    <property type="evidence" value="ECO:0007669"/>
    <property type="project" value="TreeGrafter"/>
</dbReference>
<proteinExistence type="predicted"/>